<dbReference type="InterPro" id="IPR051128">
    <property type="entry name" value="EgtD_Methyltrsf_superfamily"/>
</dbReference>
<dbReference type="InterPro" id="IPR017804">
    <property type="entry name" value="MeTrfase_EgtD-like"/>
</dbReference>
<evidence type="ECO:0000313" key="5">
    <source>
        <dbReference type="Proteomes" id="UP000697710"/>
    </source>
</evidence>
<dbReference type="EC" id="2.1.1.44" evidence="4"/>
<dbReference type="EMBL" id="JAGQHR010000625">
    <property type="protein sequence ID" value="MCA9729257.1"/>
    <property type="molecule type" value="Genomic_DNA"/>
</dbReference>
<dbReference type="InterPro" id="IPR029063">
    <property type="entry name" value="SAM-dependent_MTases_sf"/>
</dbReference>
<reference evidence="4" key="2">
    <citation type="journal article" date="2021" name="Microbiome">
        <title>Successional dynamics and alternative stable states in a saline activated sludge microbial community over 9 years.</title>
        <authorList>
            <person name="Wang Y."/>
            <person name="Ye J."/>
            <person name="Ju F."/>
            <person name="Liu L."/>
            <person name="Boyd J.A."/>
            <person name="Deng Y."/>
            <person name="Parks D.H."/>
            <person name="Jiang X."/>
            <person name="Yin X."/>
            <person name="Woodcroft B.J."/>
            <person name="Tyson G.W."/>
            <person name="Hugenholtz P."/>
            <person name="Polz M.F."/>
            <person name="Zhang T."/>
        </authorList>
    </citation>
    <scope>NUCLEOTIDE SEQUENCE</scope>
    <source>
        <strain evidence="4">HKST-UBA01</strain>
    </source>
</reference>
<gene>
    <name evidence="4" type="primary">egtD</name>
    <name evidence="4" type="ORF">KC729_16335</name>
</gene>
<dbReference type="InterPro" id="IPR019257">
    <property type="entry name" value="MeTrfase_dom"/>
</dbReference>
<reference evidence="4" key="1">
    <citation type="submission" date="2020-04" db="EMBL/GenBank/DDBJ databases">
        <authorList>
            <person name="Zhang T."/>
        </authorList>
    </citation>
    <scope>NUCLEOTIDE SEQUENCE</scope>
    <source>
        <strain evidence="4">HKST-UBA01</strain>
    </source>
</reference>
<comment type="caution">
    <text evidence="4">The sequence shown here is derived from an EMBL/GenBank/DDBJ whole genome shotgun (WGS) entry which is preliminary data.</text>
</comment>
<dbReference type="GO" id="GO:0032259">
    <property type="term" value="P:methylation"/>
    <property type="evidence" value="ECO:0007669"/>
    <property type="project" value="UniProtKB-KW"/>
</dbReference>
<dbReference type="InterPro" id="IPR035094">
    <property type="entry name" value="EgtD"/>
</dbReference>
<dbReference type="PANTHER" id="PTHR43397">
    <property type="entry name" value="ERGOTHIONEINE BIOSYNTHESIS PROTEIN 1"/>
    <property type="match status" value="1"/>
</dbReference>
<name>A0A956M273_UNCEI</name>
<evidence type="ECO:0000313" key="4">
    <source>
        <dbReference type="EMBL" id="MCA9729257.1"/>
    </source>
</evidence>
<evidence type="ECO:0000256" key="2">
    <source>
        <dbReference type="ARBA" id="ARBA00022679"/>
    </source>
</evidence>
<evidence type="ECO:0000259" key="3">
    <source>
        <dbReference type="Pfam" id="PF10017"/>
    </source>
</evidence>
<evidence type="ECO:0000256" key="1">
    <source>
        <dbReference type="ARBA" id="ARBA00022603"/>
    </source>
</evidence>
<sequence length="336" mass="37635">MGASPGPGGSNVSTSLLEVEVHLDEQDLVQTMKQEVAHGLRQRPRQIPPKFFYDERGSQLFERITELPEYYLTRAERALLDRAAPGIAERCGCSELLELGSGSSAKTRVLLNAMKGAGLLEKYVPVDVSETMVRETADQLRSEYPKLAVHAVIGDFTRHLHLLPHGERRLVAFLGSTVGNFERDSAVALLREVASALGPQDRFLLGTDLVKDQAVLEAAYNDSEGVTAEFNRNALRVLNQQLDADFVPERFEHVAFFDRVNSWIEMRLRSTEDQTVTIPGLEMVLDLSEGEEIRTEISCKYTRESVEDLLREAGMKLVEWLPDEREYFALSLAARG</sequence>
<dbReference type="PANTHER" id="PTHR43397:SF1">
    <property type="entry name" value="ERGOTHIONEINE BIOSYNTHESIS PROTEIN 1"/>
    <property type="match status" value="1"/>
</dbReference>
<dbReference type="NCBIfam" id="TIGR03438">
    <property type="entry name" value="egtD_ergothio"/>
    <property type="match status" value="1"/>
</dbReference>
<organism evidence="4 5">
    <name type="scientific">Eiseniibacteriota bacterium</name>
    <dbReference type="NCBI Taxonomy" id="2212470"/>
    <lineage>
        <taxon>Bacteria</taxon>
        <taxon>Candidatus Eiseniibacteriota</taxon>
    </lineage>
</organism>
<dbReference type="Pfam" id="PF10017">
    <property type="entry name" value="Methyltransf_33"/>
    <property type="match status" value="1"/>
</dbReference>
<keyword evidence="2 4" id="KW-0808">Transferase</keyword>
<keyword evidence="1 4" id="KW-0489">Methyltransferase</keyword>
<dbReference type="GO" id="GO:0052706">
    <property type="term" value="F:L-histidine N(alpha)-methyltransferase activity"/>
    <property type="evidence" value="ECO:0007669"/>
    <property type="project" value="UniProtKB-EC"/>
</dbReference>
<protein>
    <submittedName>
        <fullName evidence="4">L-histidine N(Alpha)-methyltransferase</fullName>
        <ecNumber evidence="4">2.1.1.44</ecNumber>
    </submittedName>
</protein>
<accession>A0A956M273</accession>
<feature type="domain" description="Histidine-specific methyltransferase SAM-dependent" evidence="3">
    <location>
        <begin position="32"/>
        <end position="334"/>
    </location>
</feature>
<dbReference type="PIRSF" id="PIRSF018005">
    <property type="entry name" value="UCP018005"/>
    <property type="match status" value="1"/>
</dbReference>
<dbReference type="SUPFAM" id="SSF53335">
    <property type="entry name" value="S-adenosyl-L-methionine-dependent methyltransferases"/>
    <property type="match status" value="1"/>
</dbReference>
<proteinExistence type="predicted"/>
<dbReference type="Proteomes" id="UP000697710">
    <property type="component" value="Unassembled WGS sequence"/>
</dbReference>
<dbReference type="Gene3D" id="3.40.50.150">
    <property type="entry name" value="Vaccinia Virus protein VP39"/>
    <property type="match status" value="1"/>
</dbReference>
<dbReference type="AlphaFoldDB" id="A0A956M273"/>